<evidence type="ECO:0000313" key="2">
    <source>
        <dbReference type="EMBL" id="GHI34383.1"/>
    </source>
</evidence>
<dbReference type="EMBL" id="BNDX01000016">
    <property type="protein sequence ID" value="GHI34383.1"/>
    <property type="molecule type" value="Genomic_DNA"/>
</dbReference>
<name>A0ABQ3QAT9_9ACTN</name>
<feature type="region of interest" description="Disordered" evidence="1">
    <location>
        <begin position="29"/>
        <end position="63"/>
    </location>
</feature>
<gene>
    <name evidence="2" type="ORF">Sdagh_61130</name>
</gene>
<protein>
    <submittedName>
        <fullName evidence="2">Uncharacterized protein</fullName>
    </submittedName>
</protein>
<evidence type="ECO:0000313" key="3">
    <source>
        <dbReference type="Proteomes" id="UP001052655"/>
    </source>
</evidence>
<reference evidence="2" key="1">
    <citation type="submission" date="2024-05" db="EMBL/GenBank/DDBJ databases">
        <title>Whole genome shotgun sequence of Streptomyces daghestanicus NBRC 12762.</title>
        <authorList>
            <person name="Komaki H."/>
            <person name="Tamura T."/>
        </authorList>
    </citation>
    <scope>NUCLEOTIDE SEQUENCE</scope>
    <source>
        <strain evidence="2">NBRC 12762</strain>
    </source>
</reference>
<dbReference type="Proteomes" id="UP001052655">
    <property type="component" value="Unassembled WGS sequence"/>
</dbReference>
<organism evidence="2 3">
    <name type="scientific">Streptomyces daghestanicus</name>
    <dbReference type="NCBI Taxonomy" id="66885"/>
    <lineage>
        <taxon>Bacteria</taxon>
        <taxon>Bacillati</taxon>
        <taxon>Actinomycetota</taxon>
        <taxon>Actinomycetes</taxon>
        <taxon>Kitasatosporales</taxon>
        <taxon>Streptomycetaceae</taxon>
        <taxon>Streptomyces</taxon>
    </lineage>
</organism>
<comment type="caution">
    <text evidence="2">The sequence shown here is derived from an EMBL/GenBank/DDBJ whole genome shotgun (WGS) entry which is preliminary data.</text>
</comment>
<proteinExistence type="predicted"/>
<accession>A0ABQ3QAT9</accession>
<sequence length="63" mass="6739">MVTIRLPGVGGAWYPVRLHARIHMKAKGNAMKERAVPPARSVGAAPAAQEAPGHTVETFDHAR</sequence>
<keyword evidence="3" id="KW-1185">Reference proteome</keyword>
<evidence type="ECO:0000256" key="1">
    <source>
        <dbReference type="SAM" id="MobiDB-lite"/>
    </source>
</evidence>